<name>A0AAW0CSB0_9AGAR</name>
<sequence>MLEIPQELVDLVVQFLWDDNNALTACSLVSRRWRTPSQRQIFHRLWMTETRGHDPWLTLLNIYQHPLLNKYVKFIHIYRSTPSANIRGGFPPFPSLIDVSIQGQPASVWSGHRQPLYDTYGGKAVPNLRRLMISGLKFERIEAFITLLNDPALASFQALTLKRAGLRGNGAWRTNLGSVVVEPGIADSPSNPKLQNLTLEIESITDLTLINELLASHSTHLKSKSIRKFSFTGRIDTIRLNGQLSNTSNICEQEILHFLDHDRFTSLSELEFSGPMPADLLRPTSKILANLKRITVGYTWLLGPSSATPCSLTSLTELKQACISNLKFITLRFRVTNDHWIERTPEDHALLIDTVFSDLVSGLPYLSQMVIEYQTRDFFPGPMLETLIPNTISSGRLLTKVVDWKYQKHATTNIT</sequence>
<dbReference type="EMBL" id="JAYKXP010000033">
    <property type="protein sequence ID" value="KAK7041608.1"/>
    <property type="molecule type" value="Genomic_DNA"/>
</dbReference>
<dbReference type="AlphaFoldDB" id="A0AAW0CSB0"/>
<dbReference type="SUPFAM" id="SSF81383">
    <property type="entry name" value="F-box domain"/>
    <property type="match status" value="1"/>
</dbReference>
<evidence type="ECO:0008006" key="3">
    <source>
        <dbReference type="Google" id="ProtNLM"/>
    </source>
</evidence>
<dbReference type="Proteomes" id="UP001383192">
    <property type="component" value="Unassembled WGS sequence"/>
</dbReference>
<dbReference type="InterPro" id="IPR036047">
    <property type="entry name" value="F-box-like_dom_sf"/>
</dbReference>
<gene>
    <name evidence="1" type="ORF">VNI00_009198</name>
</gene>
<organism evidence="1 2">
    <name type="scientific">Paramarasmius palmivorus</name>
    <dbReference type="NCBI Taxonomy" id="297713"/>
    <lineage>
        <taxon>Eukaryota</taxon>
        <taxon>Fungi</taxon>
        <taxon>Dikarya</taxon>
        <taxon>Basidiomycota</taxon>
        <taxon>Agaricomycotina</taxon>
        <taxon>Agaricomycetes</taxon>
        <taxon>Agaricomycetidae</taxon>
        <taxon>Agaricales</taxon>
        <taxon>Marasmiineae</taxon>
        <taxon>Marasmiaceae</taxon>
        <taxon>Paramarasmius</taxon>
    </lineage>
</organism>
<evidence type="ECO:0000313" key="1">
    <source>
        <dbReference type="EMBL" id="KAK7041608.1"/>
    </source>
</evidence>
<proteinExistence type="predicted"/>
<accession>A0AAW0CSB0</accession>
<protein>
    <recommendedName>
        <fullName evidence="3">F-box domain-containing protein</fullName>
    </recommendedName>
</protein>
<reference evidence="1 2" key="1">
    <citation type="submission" date="2024-01" db="EMBL/GenBank/DDBJ databases">
        <title>A draft genome for a cacao thread blight-causing isolate of Paramarasmius palmivorus.</title>
        <authorList>
            <person name="Baruah I.K."/>
            <person name="Bukari Y."/>
            <person name="Amoako-Attah I."/>
            <person name="Meinhardt L.W."/>
            <person name="Bailey B.A."/>
            <person name="Cohen S.P."/>
        </authorList>
    </citation>
    <scope>NUCLEOTIDE SEQUENCE [LARGE SCALE GENOMIC DNA]</scope>
    <source>
        <strain evidence="1 2">GH-12</strain>
    </source>
</reference>
<comment type="caution">
    <text evidence="1">The sequence shown here is derived from an EMBL/GenBank/DDBJ whole genome shotgun (WGS) entry which is preliminary data.</text>
</comment>
<keyword evidence="2" id="KW-1185">Reference proteome</keyword>
<evidence type="ECO:0000313" key="2">
    <source>
        <dbReference type="Proteomes" id="UP001383192"/>
    </source>
</evidence>